<sequence length="249" mass="27328">MERWYKKVAVVTGASSGIGAATVKDLVEAGMQVIGLARRLDRLNDLKLDLGDDKCQQLTVIQCDVTSTESVNKVFNEIIQKFGGIDVLINNAGCVIKGQLCTMDTQDAEKVLQTNVMGTVRCTQLAFKSMKERSSNGHVIIINSIVGHNLFSSLPKPPISNIYAPSKHALVTIAEIYRQEFAGLKTQIKITNISPGLVDTEMVHEKVKEKYSDNMLSPNDVADAILYTLSTPPNVQVHEIIIKPLGELY</sequence>
<comment type="similarity">
    <text evidence="1 3">Belongs to the short-chain dehydrogenases/reductases (SDR) family.</text>
</comment>
<dbReference type="EnsemblMetazoa" id="GBRI027312-RA">
    <property type="protein sequence ID" value="GBRI027312-PA"/>
    <property type="gene ID" value="GBRI027312"/>
</dbReference>
<evidence type="ECO:0000313" key="5">
    <source>
        <dbReference type="Proteomes" id="UP000091820"/>
    </source>
</evidence>
<dbReference type="FunFam" id="3.40.50.720:FF:000047">
    <property type="entry name" value="NADP-dependent L-serine/L-allo-threonine dehydrogenase"/>
    <property type="match status" value="1"/>
</dbReference>
<evidence type="ECO:0008006" key="6">
    <source>
        <dbReference type="Google" id="ProtNLM"/>
    </source>
</evidence>
<dbReference type="STRING" id="37001.A0A1A9WPM4"/>
<evidence type="ECO:0000313" key="4">
    <source>
        <dbReference type="EnsemblMetazoa" id="GBRI027312-PA"/>
    </source>
</evidence>
<keyword evidence="5" id="KW-1185">Reference proteome</keyword>
<organism evidence="4 5">
    <name type="scientific">Glossina brevipalpis</name>
    <dbReference type="NCBI Taxonomy" id="37001"/>
    <lineage>
        <taxon>Eukaryota</taxon>
        <taxon>Metazoa</taxon>
        <taxon>Ecdysozoa</taxon>
        <taxon>Arthropoda</taxon>
        <taxon>Hexapoda</taxon>
        <taxon>Insecta</taxon>
        <taxon>Pterygota</taxon>
        <taxon>Neoptera</taxon>
        <taxon>Endopterygota</taxon>
        <taxon>Diptera</taxon>
        <taxon>Brachycera</taxon>
        <taxon>Muscomorpha</taxon>
        <taxon>Hippoboscoidea</taxon>
        <taxon>Glossinidae</taxon>
        <taxon>Glossina</taxon>
    </lineage>
</organism>
<dbReference type="Pfam" id="PF00106">
    <property type="entry name" value="adh_short"/>
    <property type="match status" value="1"/>
</dbReference>
<dbReference type="InterPro" id="IPR036291">
    <property type="entry name" value="NAD(P)-bd_dom_sf"/>
</dbReference>
<protein>
    <recommendedName>
        <fullName evidence="6">Dehydrogenase</fullName>
    </recommendedName>
</protein>
<evidence type="ECO:0000256" key="2">
    <source>
        <dbReference type="ARBA" id="ARBA00023002"/>
    </source>
</evidence>
<reference evidence="4" key="2">
    <citation type="submission" date="2020-05" db="UniProtKB">
        <authorList>
            <consortium name="EnsemblMetazoa"/>
        </authorList>
    </citation>
    <scope>IDENTIFICATION</scope>
    <source>
        <strain evidence="4">IAEA</strain>
    </source>
</reference>
<dbReference type="PANTHER" id="PTHR43115">
    <property type="entry name" value="DEHYDROGENASE/REDUCTASE SDR FAMILY MEMBER 11"/>
    <property type="match status" value="1"/>
</dbReference>
<dbReference type="Proteomes" id="UP000091820">
    <property type="component" value="Unassembled WGS sequence"/>
</dbReference>
<evidence type="ECO:0000256" key="1">
    <source>
        <dbReference type="ARBA" id="ARBA00006484"/>
    </source>
</evidence>
<dbReference type="AlphaFoldDB" id="A0A1A9WPM4"/>
<keyword evidence="2" id="KW-0560">Oxidoreductase</keyword>
<dbReference type="InterPro" id="IPR002347">
    <property type="entry name" value="SDR_fam"/>
</dbReference>
<name>A0A1A9WPM4_9MUSC</name>
<dbReference type="GO" id="GO:0016616">
    <property type="term" value="F:oxidoreductase activity, acting on the CH-OH group of donors, NAD or NADP as acceptor"/>
    <property type="evidence" value="ECO:0007669"/>
    <property type="project" value="UniProtKB-ARBA"/>
</dbReference>
<dbReference type="PRINTS" id="PR00080">
    <property type="entry name" value="SDRFAMILY"/>
</dbReference>
<reference evidence="5" key="1">
    <citation type="submission" date="2014-03" db="EMBL/GenBank/DDBJ databases">
        <authorList>
            <person name="Aksoy S."/>
            <person name="Warren W."/>
            <person name="Wilson R.K."/>
        </authorList>
    </citation>
    <scope>NUCLEOTIDE SEQUENCE [LARGE SCALE GENOMIC DNA]</scope>
    <source>
        <strain evidence="5">IAEA</strain>
    </source>
</reference>
<accession>A0A1A9WPM4</accession>
<dbReference type="VEuPathDB" id="VectorBase:GBRI027312"/>
<proteinExistence type="inferred from homology"/>
<dbReference type="PANTHER" id="PTHR43115:SF4">
    <property type="entry name" value="DEHYDROGENASE_REDUCTASE SDR FAMILY MEMBER 11"/>
    <property type="match status" value="1"/>
</dbReference>
<dbReference type="SUPFAM" id="SSF51735">
    <property type="entry name" value="NAD(P)-binding Rossmann-fold domains"/>
    <property type="match status" value="1"/>
</dbReference>
<dbReference type="PRINTS" id="PR00081">
    <property type="entry name" value="GDHRDH"/>
</dbReference>
<evidence type="ECO:0000256" key="3">
    <source>
        <dbReference type="RuleBase" id="RU000363"/>
    </source>
</evidence>
<dbReference type="Gene3D" id="3.40.50.720">
    <property type="entry name" value="NAD(P)-binding Rossmann-like Domain"/>
    <property type="match status" value="1"/>
</dbReference>